<name>A0A0C3D231_OIDMZ</name>
<accession>A0A0C3D231</accession>
<dbReference type="Proteomes" id="UP000054321">
    <property type="component" value="Unassembled WGS sequence"/>
</dbReference>
<sequence>MDSKLDTELLQSTERYWTMYRESIAKEASQGNENTLDISISSAIFASGTRYMHPLLLDLEIHAFWYTFIEAAKNFTCDSSKQDTLVRQILYVKEIGTVTAKTQATDAILRTSNDQKVWSDLPYLATDLEKACADDSMSATHRTNLHSFIARLASVGICGNTLTGCALLLLRDAFETPSGDAKVPIGDLLPAISMWALYAPHKLAFILKHSSNDGLDPKVLALGKLCREAGVTSGGWSTLRWAFWEKQVEAIAKSDQRELALEASTLLDMMVMIDNDNKLAD</sequence>
<dbReference type="AlphaFoldDB" id="A0A0C3D231"/>
<dbReference type="HOGENOM" id="CLU_071352_0_0_1"/>
<dbReference type="InParanoid" id="A0A0C3D231"/>
<reference evidence="2" key="2">
    <citation type="submission" date="2015-01" db="EMBL/GenBank/DDBJ databases">
        <title>Evolutionary Origins and Diversification of the Mycorrhizal Mutualists.</title>
        <authorList>
            <consortium name="DOE Joint Genome Institute"/>
            <consortium name="Mycorrhizal Genomics Consortium"/>
            <person name="Kohler A."/>
            <person name="Kuo A."/>
            <person name="Nagy L.G."/>
            <person name="Floudas D."/>
            <person name="Copeland A."/>
            <person name="Barry K.W."/>
            <person name="Cichocki N."/>
            <person name="Veneault-Fourrey C."/>
            <person name="LaButti K."/>
            <person name="Lindquist E.A."/>
            <person name="Lipzen A."/>
            <person name="Lundell T."/>
            <person name="Morin E."/>
            <person name="Murat C."/>
            <person name="Riley R."/>
            <person name="Ohm R."/>
            <person name="Sun H."/>
            <person name="Tunlid A."/>
            <person name="Henrissat B."/>
            <person name="Grigoriev I.V."/>
            <person name="Hibbett D.S."/>
            <person name="Martin F."/>
        </authorList>
    </citation>
    <scope>NUCLEOTIDE SEQUENCE [LARGE SCALE GENOMIC DNA]</scope>
    <source>
        <strain evidence="2">Zn</strain>
    </source>
</reference>
<proteinExistence type="predicted"/>
<dbReference type="InterPro" id="IPR022085">
    <property type="entry name" value="OpdG"/>
</dbReference>
<dbReference type="PANTHER" id="PTHR38797:SF7">
    <property type="entry name" value="TRANSCRIPTION FACTOR DOMAIN-CONTAINING PROTEIN"/>
    <property type="match status" value="1"/>
</dbReference>
<dbReference type="PANTHER" id="PTHR38797">
    <property type="entry name" value="NUCLEAR PORE COMPLEX PROTEIN NUP85-RELATED"/>
    <property type="match status" value="1"/>
</dbReference>
<dbReference type="Pfam" id="PF12311">
    <property type="entry name" value="DUF3632"/>
    <property type="match status" value="1"/>
</dbReference>
<dbReference type="EMBL" id="KN832872">
    <property type="protein sequence ID" value="KIN05309.1"/>
    <property type="molecule type" value="Genomic_DNA"/>
</dbReference>
<protein>
    <submittedName>
        <fullName evidence="1">Uncharacterized protein</fullName>
    </submittedName>
</protein>
<evidence type="ECO:0000313" key="2">
    <source>
        <dbReference type="Proteomes" id="UP000054321"/>
    </source>
</evidence>
<dbReference type="OrthoDB" id="5403091at2759"/>
<evidence type="ECO:0000313" key="1">
    <source>
        <dbReference type="EMBL" id="KIN05309.1"/>
    </source>
</evidence>
<dbReference type="InterPro" id="IPR053204">
    <property type="entry name" value="Oxopyrrolidines_Biosynth-assoc"/>
</dbReference>
<keyword evidence="2" id="KW-1185">Reference proteome</keyword>
<reference evidence="1 2" key="1">
    <citation type="submission" date="2014-04" db="EMBL/GenBank/DDBJ databases">
        <authorList>
            <consortium name="DOE Joint Genome Institute"/>
            <person name="Kuo A."/>
            <person name="Martino E."/>
            <person name="Perotto S."/>
            <person name="Kohler A."/>
            <person name="Nagy L.G."/>
            <person name="Floudas D."/>
            <person name="Copeland A."/>
            <person name="Barry K.W."/>
            <person name="Cichocki N."/>
            <person name="Veneault-Fourrey C."/>
            <person name="LaButti K."/>
            <person name="Lindquist E.A."/>
            <person name="Lipzen A."/>
            <person name="Lundell T."/>
            <person name="Morin E."/>
            <person name="Murat C."/>
            <person name="Sun H."/>
            <person name="Tunlid A."/>
            <person name="Henrissat B."/>
            <person name="Grigoriev I.V."/>
            <person name="Hibbett D.S."/>
            <person name="Martin F."/>
            <person name="Nordberg H.P."/>
            <person name="Cantor M.N."/>
            <person name="Hua S.X."/>
        </authorList>
    </citation>
    <scope>NUCLEOTIDE SEQUENCE [LARGE SCALE GENOMIC DNA]</scope>
    <source>
        <strain evidence="1 2">Zn</strain>
    </source>
</reference>
<organism evidence="1 2">
    <name type="scientific">Oidiodendron maius (strain Zn)</name>
    <dbReference type="NCBI Taxonomy" id="913774"/>
    <lineage>
        <taxon>Eukaryota</taxon>
        <taxon>Fungi</taxon>
        <taxon>Dikarya</taxon>
        <taxon>Ascomycota</taxon>
        <taxon>Pezizomycotina</taxon>
        <taxon>Leotiomycetes</taxon>
        <taxon>Leotiomycetes incertae sedis</taxon>
        <taxon>Myxotrichaceae</taxon>
        <taxon>Oidiodendron</taxon>
    </lineage>
</organism>
<gene>
    <name evidence="1" type="ORF">OIDMADRAFT_142974</name>
</gene>